<gene>
    <name evidence="1" type="ORF">SCP_1400630</name>
</gene>
<name>A0A401H2M4_9APHY</name>
<dbReference type="EMBL" id="BFAD01000014">
    <property type="protein sequence ID" value="GBE88658.1"/>
    <property type="molecule type" value="Genomic_DNA"/>
</dbReference>
<dbReference type="RefSeq" id="XP_027619571.1">
    <property type="nucleotide sequence ID" value="XM_027763770.1"/>
</dbReference>
<sequence length="208" mass="23079">MSAPVEITEDDCKVLDQMDVNLIPSSLENMFHGYYGEKDEGRIAELATIIEAIFPIIGGDSSDGIGLMSCDEAGFHDKKQSAGQIGAALNNLAPSTLSPVDETLDFLLSCHWNQFVGDLTGMKPLCTIVIIHGAPPNPDCLKRVIFRSMFQSYLFNAKRHQVRLFFFQMGNPDKLKGQDGHDLYIQTTNSATAFLWDLDENLKKDYLG</sequence>
<dbReference type="AlphaFoldDB" id="A0A401H2M4"/>
<reference evidence="1 2" key="1">
    <citation type="journal article" date="2018" name="Sci. Rep.">
        <title>Genome sequence of the cauliflower mushroom Sparassis crispa (Hanabiratake) and its association with beneficial usage.</title>
        <authorList>
            <person name="Kiyama R."/>
            <person name="Furutani Y."/>
            <person name="Kawaguchi K."/>
            <person name="Nakanishi T."/>
        </authorList>
    </citation>
    <scope>NUCLEOTIDE SEQUENCE [LARGE SCALE GENOMIC DNA]</scope>
</reference>
<dbReference type="InParanoid" id="A0A401H2M4"/>
<evidence type="ECO:0000313" key="2">
    <source>
        <dbReference type="Proteomes" id="UP000287166"/>
    </source>
</evidence>
<proteinExistence type="predicted"/>
<dbReference type="GeneID" id="38785575"/>
<dbReference type="Proteomes" id="UP000287166">
    <property type="component" value="Unassembled WGS sequence"/>
</dbReference>
<keyword evidence="2" id="KW-1185">Reference proteome</keyword>
<evidence type="ECO:0000313" key="1">
    <source>
        <dbReference type="EMBL" id="GBE88658.1"/>
    </source>
</evidence>
<accession>A0A401H2M4</accession>
<comment type="caution">
    <text evidence="1">The sequence shown here is derived from an EMBL/GenBank/DDBJ whole genome shotgun (WGS) entry which is preliminary data.</text>
</comment>
<protein>
    <submittedName>
        <fullName evidence="1">Uncharacterized protein</fullName>
    </submittedName>
</protein>
<organism evidence="1 2">
    <name type="scientific">Sparassis crispa</name>
    <dbReference type="NCBI Taxonomy" id="139825"/>
    <lineage>
        <taxon>Eukaryota</taxon>
        <taxon>Fungi</taxon>
        <taxon>Dikarya</taxon>
        <taxon>Basidiomycota</taxon>
        <taxon>Agaricomycotina</taxon>
        <taxon>Agaricomycetes</taxon>
        <taxon>Polyporales</taxon>
        <taxon>Sparassidaceae</taxon>
        <taxon>Sparassis</taxon>
    </lineage>
</organism>